<accession>A0A8S1VWQ2</accession>
<dbReference type="AlphaFoldDB" id="A0A8S1VWQ2"/>
<dbReference type="Proteomes" id="UP000683925">
    <property type="component" value="Unassembled WGS sequence"/>
</dbReference>
<organism evidence="3 4">
    <name type="scientific">Paramecium octaurelia</name>
    <dbReference type="NCBI Taxonomy" id="43137"/>
    <lineage>
        <taxon>Eukaryota</taxon>
        <taxon>Sar</taxon>
        <taxon>Alveolata</taxon>
        <taxon>Ciliophora</taxon>
        <taxon>Intramacronucleata</taxon>
        <taxon>Oligohymenophorea</taxon>
        <taxon>Peniculida</taxon>
        <taxon>Parameciidae</taxon>
        <taxon>Paramecium</taxon>
    </lineage>
</organism>
<proteinExistence type="predicted"/>
<comment type="caution">
    <text evidence="3">The sequence shown here is derived from an EMBL/GenBank/DDBJ whole genome shotgun (WGS) entry which is preliminary data.</text>
</comment>
<dbReference type="OrthoDB" id="303111at2759"/>
<protein>
    <submittedName>
        <fullName evidence="3">Uncharacterized protein</fullName>
    </submittedName>
</protein>
<keyword evidence="1" id="KW-0175">Coiled coil</keyword>
<dbReference type="OMA" id="QTPIQTY"/>
<dbReference type="EMBL" id="CAJJDP010000075">
    <property type="protein sequence ID" value="CAD8181241.1"/>
    <property type="molecule type" value="Genomic_DNA"/>
</dbReference>
<feature type="coiled-coil region" evidence="1">
    <location>
        <begin position="91"/>
        <end position="118"/>
    </location>
</feature>
<evidence type="ECO:0000313" key="4">
    <source>
        <dbReference type="Proteomes" id="UP000683925"/>
    </source>
</evidence>
<name>A0A8S1VWQ2_PAROT</name>
<evidence type="ECO:0000256" key="1">
    <source>
        <dbReference type="SAM" id="Coils"/>
    </source>
</evidence>
<gene>
    <name evidence="3" type="ORF">POCTA_138.1.T0760215</name>
</gene>
<feature type="region of interest" description="Disordered" evidence="2">
    <location>
        <begin position="56"/>
        <end position="76"/>
    </location>
</feature>
<evidence type="ECO:0000256" key="2">
    <source>
        <dbReference type="SAM" id="MobiDB-lite"/>
    </source>
</evidence>
<evidence type="ECO:0000313" key="3">
    <source>
        <dbReference type="EMBL" id="CAD8181241.1"/>
    </source>
</evidence>
<reference evidence="3" key="1">
    <citation type="submission" date="2021-01" db="EMBL/GenBank/DDBJ databases">
        <authorList>
            <consortium name="Genoscope - CEA"/>
            <person name="William W."/>
        </authorList>
    </citation>
    <scope>NUCLEOTIDE SEQUENCE</scope>
</reference>
<sequence>MNYETPHAQKMFTLFQSPAQMQSPYQQLFLLQNRVPVDSQPQQAIQKIKKQLSIPKPPTQVKNKIPQKLDQPGSQKAVVNNQTPIQTYHNMIDLIRQNQDLKNELIEIEKDIQNYRSLIDIRSKKK</sequence>
<keyword evidence="4" id="KW-1185">Reference proteome</keyword>